<dbReference type="RefSeq" id="WP_102366100.1">
    <property type="nucleotide sequence ID" value="NZ_CP020991.1"/>
</dbReference>
<dbReference type="Proteomes" id="UP000235589">
    <property type="component" value="Chromosome"/>
</dbReference>
<name>A0A2K9P3Y3_9FIRM</name>
<feature type="domain" description="Baseplate J-like central" evidence="1">
    <location>
        <begin position="186"/>
        <end position="266"/>
    </location>
</feature>
<dbReference type="GeneID" id="98063168"/>
<dbReference type="PANTHER" id="PTHR37829">
    <property type="entry name" value="PHAGE-LIKE ELEMENT PBSX PROTEIN XKDT"/>
    <property type="match status" value="1"/>
</dbReference>
<dbReference type="KEGG" id="mpec:B9O19_01787"/>
<dbReference type="Pfam" id="PF26078">
    <property type="entry name" value="Baseplate_J_M"/>
    <property type="match status" value="1"/>
</dbReference>
<organism evidence="2 3">
    <name type="scientific">Monoglobus pectinilyticus</name>
    <dbReference type="NCBI Taxonomy" id="1981510"/>
    <lineage>
        <taxon>Bacteria</taxon>
        <taxon>Bacillati</taxon>
        <taxon>Bacillota</taxon>
        <taxon>Clostridia</taxon>
        <taxon>Monoglobales</taxon>
        <taxon>Monoglobaceae</taxon>
        <taxon>Monoglobus</taxon>
    </lineage>
</organism>
<sequence>MITSNYDFGDITNRMLQRVPSKIDKRQGSLIYNAVAPASLEFAKIYLMLQAIEKEAFPDTASIEYLKRHAKIKNLSLNEATYAIVRGEFNKKIPEGTRFSLQDSELNYIVMSESPKWDGDNARLYYYLMMCETTGSKGNQTGNLIPITDIEGLTVAKIVGIATYGTDTETTEKFRNRYFDTILNPPFGGNRADYKRYIRSINGVGACRLIRTPSGGGTVGVIICDSEYNEPSHELVGSVQTLIDPVVNSGNGFGMAPIGHRVTVSAVETVGIEVISKIEYQEGYTWNDITESYQNTISDYFAELNESWGDIDPDNIVVRMTQIEQRILNLNGVLDVVDIKLYPYGENATTNNFSVPDGKLVSNCSTGWEPLSLNAGVEAKISKDPSGNGNAVKFLCGSDVYGNGWSYDIARLLDKKPTDFIEATGYLTVSFELFQPENSRGLGNFYIDLSGNKIIKNSDGGNTYTYGRLSGYEPNTTEIKIIGGSAKTSDGVDKVHIANEKVLGNWVTVEFKIDFTTRQNFTCIYNNREHIVTGFPSTVDPSSLYLNIQLSDNPQHTNDIETYIKNVSAVYITE</sequence>
<dbReference type="InterPro" id="IPR058531">
    <property type="entry name" value="Baseplate_J_M"/>
</dbReference>
<gene>
    <name evidence="2" type="ORF">B9O19_01787</name>
</gene>
<evidence type="ECO:0000259" key="1">
    <source>
        <dbReference type="Pfam" id="PF26078"/>
    </source>
</evidence>
<evidence type="ECO:0000313" key="3">
    <source>
        <dbReference type="Proteomes" id="UP000235589"/>
    </source>
</evidence>
<dbReference type="OrthoDB" id="2554267at2"/>
<protein>
    <submittedName>
        <fullName evidence="2">Phage-like element PBSX protein xkdT</fullName>
    </submittedName>
</protein>
<accession>A0A2K9P3Y3</accession>
<evidence type="ECO:0000313" key="2">
    <source>
        <dbReference type="EMBL" id="AUO19941.1"/>
    </source>
</evidence>
<proteinExistence type="predicted"/>
<dbReference type="PANTHER" id="PTHR37829:SF3">
    <property type="entry name" value="PROTEIN JAYE-RELATED"/>
    <property type="match status" value="1"/>
</dbReference>
<dbReference type="AlphaFoldDB" id="A0A2K9P3Y3"/>
<reference evidence="2 3" key="1">
    <citation type="submission" date="2017-04" db="EMBL/GenBank/DDBJ databases">
        <title>Monoglobus pectinilyticus 14 draft genome.</title>
        <authorList>
            <person name="Kim C."/>
            <person name="Rosendale D.I."/>
            <person name="Kelly W.J."/>
            <person name="Tannock G.W."/>
            <person name="Patchett M.L."/>
            <person name="Jordens J.Z."/>
        </authorList>
    </citation>
    <scope>NUCLEOTIDE SEQUENCE [LARGE SCALE GENOMIC DNA]</scope>
    <source>
        <strain evidence="2 3">14</strain>
    </source>
</reference>
<dbReference type="InterPro" id="IPR052399">
    <property type="entry name" value="Phage_Baseplate_Assmbl_Protein"/>
</dbReference>
<dbReference type="EMBL" id="CP020991">
    <property type="protein sequence ID" value="AUO19941.1"/>
    <property type="molecule type" value="Genomic_DNA"/>
</dbReference>
<keyword evidence="3" id="KW-1185">Reference proteome</keyword>